<dbReference type="Proteomes" id="UP000712600">
    <property type="component" value="Unassembled WGS sequence"/>
</dbReference>
<sequence>MYLISSGVFWSELIGRMQLAVLYTECCRGWHWLEMKTPADKDKLGLVFLPSESPVTSLIQ</sequence>
<gene>
    <name evidence="1" type="ORF">F2Q69_00052458</name>
</gene>
<protein>
    <submittedName>
        <fullName evidence="1">Uncharacterized protein</fullName>
    </submittedName>
</protein>
<proteinExistence type="predicted"/>
<comment type="caution">
    <text evidence="1">The sequence shown here is derived from an EMBL/GenBank/DDBJ whole genome shotgun (WGS) entry which is preliminary data.</text>
</comment>
<evidence type="ECO:0000313" key="1">
    <source>
        <dbReference type="EMBL" id="KAF3485775.1"/>
    </source>
</evidence>
<name>A0A8S9MPH2_BRACR</name>
<reference evidence="1" key="1">
    <citation type="submission" date="2019-12" db="EMBL/GenBank/DDBJ databases">
        <title>Genome sequencing and annotation of Brassica cretica.</title>
        <authorList>
            <person name="Studholme D.J."/>
            <person name="Sarris P."/>
        </authorList>
    </citation>
    <scope>NUCLEOTIDE SEQUENCE</scope>
    <source>
        <strain evidence="1">PFS-109/04</strain>
        <tissue evidence="1">Leaf</tissue>
    </source>
</reference>
<evidence type="ECO:0000313" key="2">
    <source>
        <dbReference type="Proteomes" id="UP000712600"/>
    </source>
</evidence>
<dbReference type="AlphaFoldDB" id="A0A8S9MPH2"/>
<organism evidence="1 2">
    <name type="scientific">Brassica cretica</name>
    <name type="common">Mustard</name>
    <dbReference type="NCBI Taxonomy" id="69181"/>
    <lineage>
        <taxon>Eukaryota</taxon>
        <taxon>Viridiplantae</taxon>
        <taxon>Streptophyta</taxon>
        <taxon>Embryophyta</taxon>
        <taxon>Tracheophyta</taxon>
        <taxon>Spermatophyta</taxon>
        <taxon>Magnoliopsida</taxon>
        <taxon>eudicotyledons</taxon>
        <taxon>Gunneridae</taxon>
        <taxon>Pentapetalae</taxon>
        <taxon>rosids</taxon>
        <taxon>malvids</taxon>
        <taxon>Brassicales</taxon>
        <taxon>Brassicaceae</taxon>
        <taxon>Brassiceae</taxon>
        <taxon>Brassica</taxon>
    </lineage>
</organism>
<dbReference type="EMBL" id="QGKX02002183">
    <property type="protein sequence ID" value="KAF3485775.1"/>
    <property type="molecule type" value="Genomic_DNA"/>
</dbReference>
<accession>A0A8S9MPH2</accession>